<gene>
    <name evidence="5" type="ORF">GSH16_14340</name>
</gene>
<dbReference type="InterPro" id="IPR011711">
    <property type="entry name" value="GntR_C"/>
</dbReference>
<dbReference type="SMART" id="SM00345">
    <property type="entry name" value="HTH_GNTR"/>
    <property type="match status" value="1"/>
</dbReference>
<reference evidence="5 6" key="1">
    <citation type="submission" date="2019-12" db="EMBL/GenBank/DDBJ databases">
        <title>Strain KN286 was isolated from seawater, which was collected from Caroline Seamount in the tropical western Pacific.</title>
        <authorList>
            <person name="Wang Q."/>
        </authorList>
    </citation>
    <scope>NUCLEOTIDE SEQUENCE [LARGE SCALE GENOMIC DNA]</scope>
    <source>
        <strain evidence="5 6">KN286</strain>
    </source>
</reference>
<feature type="domain" description="HTH gntR-type" evidence="4">
    <location>
        <begin position="13"/>
        <end position="80"/>
    </location>
</feature>
<dbReference type="AlphaFoldDB" id="A0A6B0U066"/>
<dbReference type="InterPro" id="IPR036390">
    <property type="entry name" value="WH_DNA-bd_sf"/>
</dbReference>
<keyword evidence="1" id="KW-0805">Transcription regulation</keyword>
<dbReference type="GO" id="GO:0003677">
    <property type="term" value="F:DNA binding"/>
    <property type="evidence" value="ECO:0007669"/>
    <property type="project" value="UniProtKB-KW"/>
</dbReference>
<dbReference type="Pfam" id="PF00392">
    <property type="entry name" value="GntR"/>
    <property type="match status" value="1"/>
</dbReference>
<evidence type="ECO:0000256" key="2">
    <source>
        <dbReference type="ARBA" id="ARBA00023125"/>
    </source>
</evidence>
<comment type="caution">
    <text evidence="5">The sequence shown here is derived from an EMBL/GenBank/DDBJ whole genome shotgun (WGS) entry which is preliminary data.</text>
</comment>
<dbReference type="SUPFAM" id="SSF46785">
    <property type="entry name" value="Winged helix' DNA-binding domain"/>
    <property type="match status" value="1"/>
</dbReference>
<dbReference type="Gene3D" id="1.20.120.530">
    <property type="entry name" value="GntR ligand-binding domain-like"/>
    <property type="match status" value="1"/>
</dbReference>
<protein>
    <submittedName>
        <fullName evidence="5">FCD domain-containing protein</fullName>
    </submittedName>
</protein>
<dbReference type="CDD" id="cd07377">
    <property type="entry name" value="WHTH_GntR"/>
    <property type="match status" value="1"/>
</dbReference>
<keyword evidence="2" id="KW-0238">DNA-binding</keyword>
<evidence type="ECO:0000313" key="6">
    <source>
        <dbReference type="Proteomes" id="UP000436016"/>
    </source>
</evidence>
<dbReference type="Pfam" id="PF07729">
    <property type="entry name" value="FCD"/>
    <property type="match status" value="1"/>
</dbReference>
<accession>A0A6B0U066</accession>
<name>A0A6B0U066_9RHOB</name>
<organism evidence="5 6">
    <name type="scientific">Oceanomicrobium pacificus</name>
    <dbReference type="NCBI Taxonomy" id="2692916"/>
    <lineage>
        <taxon>Bacteria</taxon>
        <taxon>Pseudomonadati</taxon>
        <taxon>Pseudomonadota</taxon>
        <taxon>Alphaproteobacteria</taxon>
        <taxon>Rhodobacterales</taxon>
        <taxon>Paracoccaceae</taxon>
        <taxon>Oceanomicrobium</taxon>
    </lineage>
</organism>
<dbReference type="Gene3D" id="1.10.10.10">
    <property type="entry name" value="Winged helix-like DNA-binding domain superfamily/Winged helix DNA-binding domain"/>
    <property type="match status" value="1"/>
</dbReference>
<dbReference type="SMART" id="SM00895">
    <property type="entry name" value="FCD"/>
    <property type="match status" value="1"/>
</dbReference>
<dbReference type="InterPro" id="IPR008920">
    <property type="entry name" value="TF_FadR/GntR_C"/>
</dbReference>
<evidence type="ECO:0000313" key="5">
    <source>
        <dbReference type="EMBL" id="MXU66624.1"/>
    </source>
</evidence>
<evidence type="ECO:0000259" key="4">
    <source>
        <dbReference type="PROSITE" id="PS50949"/>
    </source>
</evidence>
<dbReference type="SUPFAM" id="SSF48008">
    <property type="entry name" value="GntR ligand-binding domain-like"/>
    <property type="match status" value="1"/>
</dbReference>
<keyword evidence="3" id="KW-0804">Transcription</keyword>
<dbReference type="PANTHER" id="PTHR43537:SF52">
    <property type="entry name" value="FATTY ACID METABOLISM REGULATOR PROTEIN"/>
    <property type="match status" value="1"/>
</dbReference>
<keyword evidence="6" id="KW-1185">Reference proteome</keyword>
<sequence>MAKAPKPADKPAASQTQRATQQLRDMILTNRLPAGSNHLETELAEMLGMSRTPVREATLVLESQGLLKVRPRRGVQILTLSPEDMTEIYQILTELESLAAELVAAKKLSAAKLAPLDRALERMEKSLDDNDREAWAAADEEFHATLVNLSGNSRLAAIVSTYNDQVRRARNLTLFIRPLPRASNEDHARLMEALRDGDAERARELHRQHRMRAKTTLIALLEKHGFHQV</sequence>
<dbReference type="GO" id="GO:0003700">
    <property type="term" value="F:DNA-binding transcription factor activity"/>
    <property type="evidence" value="ECO:0007669"/>
    <property type="project" value="InterPro"/>
</dbReference>
<dbReference type="InterPro" id="IPR000524">
    <property type="entry name" value="Tscrpt_reg_HTH_GntR"/>
</dbReference>
<dbReference type="Proteomes" id="UP000436016">
    <property type="component" value="Unassembled WGS sequence"/>
</dbReference>
<proteinExistence type="predicted"/>
<dbReference type="RefSeq" id="WP_160856297.1">
    <property type="nucleotide sequence ID" value="NZ_WUWG01000007.1"/>
</dbReference>
<dbReference type="EMBL" id="WUWG01000007">
    <property type="protein sequence ID" value="MXU66624.1"/>
    <property type="molecule type" value="Genomic_DNA"/>
</dbReference>
<evidence type="ECO:0000256" key="1">
    <source>
        <dbReference type="ARBA" id="ARBA00023015"/>
    </source>
</evidence>
<evidence type="ECO:0000256" key="3">
    <source>
        <dbReference type="ARBA" id="ARBA00023163"/>
    </source>
</evidence>
<dbReference type="PROSITE" id="PS50949">
    <property type="entry name" value="HTH_GNTR"/>
    <property type="match status" value="1"/>
</dbReference>
<dbReference type="InterPro" id="IPR036388">
    <property type="entry name" value="WH-like_DNA-bd_sf"/>
</dbReference>
<dbReference type="PANTHER" id="PTHR43537">
    <property type="entry name" value="TRANSCRIPTIONAL REGULATOR, GNTR FAMILY"/>
    <property type="match status" value="1"/>
</dbReference>